<dbReference type="PANTHER" id="PTHR43507:SF1">
    <property type="entry name" value="NADH-UBIQUINONE OXIDOREDUCTASE CHAIN 4"/>
    <property type="match status" value="1"/>
</dbReference>
<evidence type="ECO:0000256" key="6">
    <source>
        <dbReference type="RuleBase" id="RU000320"/>
    </source>
</evidence>
<evidence type="ECO:0000256" key="1">
    <source>
        <dbReference type="ARBA" id="ARBA00004127"/>
    </source>
</evidence>
<keyword evidence="4 8" id="KW-1133">Transmembrane helix</keyword>
<dbReference type="NCBIfam" id="TIGR01972">
    <property type="entry name" value="NDH_I_M"/>
    <property type="match status" value="1"/>
</dbReference>
<dbReference type="PANTHER" id="PTHR43507">
    <property type="entry name" value="NADH-UBIQUINONE OXIDOREDUCTASE CHAIN 4"/>
    <property type="match status" value="1"/>
</dbReference>
<reference evidence="10 11" key="1">
    <citation type="submission" date="2019-02" db="EMBL/GenBank/DDBJ databases">
        <title>Deep-cultivation of Planctomycetes and their phenomic and genomic characterization uncovers novel biology.</title>
        <authorList>
            <person name="Wiegand S."/>
            <person name="Jogler M."/>
            <person name="Boedeker C."/>
            <person name="Pinto D."/>
            <person name="Vollmers J."/>
            <person name="Rivas-Marin E."/>
            <person name="Kohn T."/>
            <person name="Peeters S.H."/>
            <person name="Heuer A."/>
            <person name="Rast P."/>
            <person name="Oberbeckmann S."/>
            <person name="Bunk B."/>
            <person name="Jeske O."/>
            <person name="Meyerdierks A."/>
            <person name="Storesund J.E."/>
            <person name="Kallscheuer N."/>
            <person name="Luecker S."/>
            <person name="Lage O.M."/>
            <person name="Pohl T."/>
            <person name="Merkel B.J."/>
            <person name="Hornburger P."/>
            <person name="Mueller R.-W."/>
            <person name="Bruemmer F."/>
            <person name="Labrenz M."/>
            <person name="Spormann A.M."/>
            <person name="Op den Camp H."/>
            <person name="Overmann J."/>
            <person name="Amann R."/>
            <person name="Jetten M.S.M."/>
            <person name="Mascher T."/>
            <person name="Medema M.H."/>
            <person name="Devos D.P."/>
            <person name="Kaster A.-K."/>
            <person name="Ovreas L."/>
            <person name="Rohde M."/>
            <person name="Galperin M.Y."/>
            <person name="Jogler C."/>
        </authorList>
    </citation>
    <scope>NUCLEOTIDE SEQUENCE [LARGE SCALE GENOMIC DNA]</scope>
    <source>
        <strain evidence="10 11">ETA_A8</strain>
    </source>
</reference>
<evidence type="ECO:0000256" key="2">
    <source>
        <dbReference type="ARBA" id="ARBA00009025"/>
    </source>
</evidence>
<evidence type="ECO:0000256" key="8">
    <source>
        <dbReference type="SAM" id="Phobius"/>
    </source>
</evidence>
<evidence type="ECO:0000256" key="5">
    <source>
        <dbReference type="ARBA" id="ARBA00023136"/>
    </source>
</evidence>
<dbReference type="InterPro" id="IPR010227">
    <property type="entry name" value="NADH_Q_OxRdtase_chainM/4"/>
</dbReference>
<comment type="subcellular location">
    <subcellularLocation>
        <location evidence="1">Endomembrane system</location>
        <topology evidence="1">Multi-pass membrane protein</topology>
    </subcellularLocation>
    <subcellularLocation>
        <location evidence="6">Membrane</location>
        <topology evidence="6">Multi-pass membrane protein</topology>
    </subcellularLocation>
</comment>
<feature type="transmembrane region" description="Helical" evidence="8">
    <location>
        <begin position="172"/>
        <end position="193"/>
    </location>
</feature>
<feature type="transmembrane region" description="Helical" evidence="8">
    <location>
        <begin position="387"/>
        <end position="408"/>
    </location>
</feature>
<feature type="transmembrane region" description="Helical" evidence="8">
    <location>
        <begin position="318"/>
        <end position="337"/>
    </location>
</feature>
<feature type="transmembrane region" description="Helical" evidence="8">
    <location>
        <begin position="349"/>
        <end position="367"/>
    </location>
</feature>
<keyword evidence="10" id="KW-0560">Oxidoreductase</keyword>
<dbReference type="AlphaFoldDB" id="A0A517YA29"/>
<evidence type="ECO:0000256" key="4">
    <source>
        <dbReference type="ARBA" id="ARBA00022989"/>
    </source>
</evidence>
<dbReference type="KEGG" id="aagg:ETAA8_21870"/>
<feature type="region of interest" description="Disordered" evidence="7">
    <location>
        <begin position="528"/>
        <end position="549"/>
    </location>
</feature>
<dbReference type="GO" id="GO:0008137">
    <property type="term" value="F:NADH dehydrogenase (ubiquinone) activity"/>
    <property type="evidence" value="ECO:0007669"/>
    <property type="project" value="InterPro"/>
</dbReference>
<gene>
    <name evidence="10" type="primary">nuoM</name>
    <name evidence="10" type="ORF">ETAA8_21870</name>
</gene>
<feature type="transmembrane region" description="Helical" evidence="8">
    <location>
        <begin position="293"/>
        <end position="311"/>
    </location>
</feature>
<keyword evidence="5 8" id="KW-0472">Membrane</keyword>
<feature type="transmembrane region" description="Helical" evidence="8">
    <location>
        <begin position="117"/>
        <end position="134"/>
    </location>
</feature>
<feature type="transmembrane region" description="Helical" evidence="8">
    <location>
        <begin position="6"/>
        <end position="22"/>
    </location>
</feature>
<comment type="similarity">
    <text evidence="2">Belongs to the complex I subunit 4 family.</text>
</comment>
<evidence type="ECO:0000259" key="9">
    <source>
        <dbReference type="Pfam" id="PF00361"/>
    </source>
</evidence>
<evidence type="ECO:0000313" key="10">
    <source>
        <dbReference type="EMBL" id="QDU27103.1"/>
    </source>
</evidence>
<dbReference type="EC" id="1.6.5.11" evidence="10"/>
<dbReference type="Pfam" id="PF00361">
    <property type="entry name" value="Proton_antipo_M"/>
    <property type="match status" value="1"/>
</dbReference>
<keyword evidence="3 6" id="KW-0812">Transmembrane</keyword>
<dbReference type="GO" id="GO:0015990">
    <property type="term" value="P:electron transport coupled proton transport"/>
    <property type="evidence" value="ECO:0007669"/>
    <property type="project" value="TreeGrafter"/>
</dbReference>
<dbReference type="InterPro" id="IPR003918">
    <property type="entry name" value="NADH_UbQ_OxRdtase"/>
</dbReference>
<proteinExistence type="inferred from homology"/>
<feature type="transmembrane region" description="Helical" evidence="8">
    <location>
        <begin position="434"/>
        <end position="456"/>
    </location>
</feature>
<keyword evidence="11" id="KW-1185">Reference proteome</keyword>
<dbReference type="GO" id="GO:0012505">
    <property type="term" value="C:endomembrane system"/>
    <property type="evidence" value="ECO:0007669"/>
    <property type="project" value="UniProtKB-SubCell"/>
</dbReference>
<feature type="domain" description="NADH:quinone oxidoreductase/Mrp antiporter transmembrane" evidence="9">
    <location>
        <begin position="136"/>
        <end position="424"/>
    </location>
</feature>
<dbReference type="GO" id="GO:0003954">
    <property type="term" value="F:NADH dehydrogenase activity"/>
    <property type="evidence" value="ECO:0007669"/>
    <property type="project" value="TreeGrafter"/>
</dbReference>
<organism evidence="10 11">
    <name type="scientific">Anatilimnocola aggregata</name>
    <dbReference type="NCBI Taxonomy" id="2528021"/>
    <lineage>
        <taxon>Bacteria</taxon>
        <taxon>Pseudomonadati</taxon>
        <taxon>Planctomycetota</taxon>
        <taxon>Planctomycetia</taxon>
        <taxon>Pirellulales</taxon>
        <taxon>Pirellulaceae</taxon>
        <taxon>Anatilimnocola</taxon>
    </lineage>
</organism>
<name>A0A517YA29_9BACT</name>
<sequence>MQTFLLIAIFLPLLGAALLWVVQPLGRDAVRYTALAVALLTLIAALYVCVGFPPNGEVPVEGYAGTSEAWLAPAIGSVDVKFAVGLDGLGVWMFGLSAVLMITAILVSWEAIKEREALFYAMLLLLEFGCLGVFSARDLLLFYIFFEFTLIPLFFLIGIWGSEDRRYAAIKFFLFTLAGSMLTFLGLLAIVVWDYQQQGDGVLRFGIADLVAGLRAHPLPPTWQLAIFVALFAGFAIKVPLFPLHSWLPLAHVQAPTAGSVILAGILLKIGVYGFLRFSIPMLPDATVFCVPYLLWLSVAGIIYGALVALAQADIKKLIAYSSVSHLGICMLGLFALTPQGVQGSVLQMVNHGVSTGALFALVGMVYERYHTRQIADLSGLALRTPWIGFFMVFFTFSSIGVPGLNGFPGEFLVLLGMFQRAYAQAPLVMQAQWMIISVLSVSSVVLGGWYMLYLVKRVFFGPLKEPAEAAHHHIEDMNWREIAALAPLAVLALWIGLAPQHFLRPMAPAIDQAYEQAAARVGQPYQAAEPRAAVPSKSNSAEALARVR</sequence>
<feature type="transmembrane region" description="Helical" evidence="8">
    <location>
        <begin position="253"/>
        <end position="273"/>
    </location>
</feature>
<evidence type="ECO:0000256" key="7">
    <source>
        <dbReference type="SAM" id="MobiDB-lite"/>
    </source>
</evidence>
<feature type="transmembrane region" description="Helical" evidence="8">
    <location>
        <begin position="140"/>
        <end position="160"/>
    </location>
</feature>
<dbReference type="GO" id="GO:0048039">
    <property type="term" value="F:ubiquinone binding"/>
    <property type="evidence" value="ECO:0007669"/>
    <property type="project" value="TreeGrafter"/>
</dbReference>
<dbReference type="GO" id="GO:0016020">
    <property type="term" value="C:membrane"/>
    <property type="evidence" value="ECO:0007669"/>
    <property type="project" value="UniProtKB-SubCell"/>
</dbReference>
<evidence type="ECO:0000256" key="3">
    <source>
        <dbReference type="ARBA" id="ARBA00022692"/>
    </source>
</evidence>
<accession>A0A517YA29</accession>
<dbReference type="EMBL" id="CP036274">
    <property type="protein sequence ID" value="QDU27103.1"/>
    <property type="molecule type" value="Genomic_DNA"/>
</dbReference>
<feature type="transmembrane region" description="Helical" evidence="8">
    <location>
        <begin position="34"/>
        <end position="53"/>
    </location>
</feature>
<dbReference type="PRINTS" id="PR01437">
    <property type="entry name" value="NUOXDRDTASE4"/>
</dbReference>
<dbReference type="RefSeq" id="WP_145087976.1">
    <property type="nucleotide sequence ID" value="NZ_CP036274.1"/>
</dbReference>
<feature type="transmembrane region" description="Helical" evidence="8">
    <location>
        <begin position="89"/>
        <end position="110"/>
    </location>
</feature>
<dbReference type="OrthoDB" id="9811718at2"/>
<feature type="transmembrane region" description="Helical" evidence="8">
    <location>
        <begin position="223"/>
        <end position="241"/>
    </location>
</feature>
<dbReference type="InterPro" id="IPR001750">
    <property type="entry name" value="ND/Mrp_TM"/>
</dbReference>
<evidence type="ECO:0000313" key="11">
    <source>
        <dbReference type="Proteomes" id="UP000315017"/>
    </source>
</evidence>
<dbReference type="Proteomes" id="UP000315017">
    <property type="component" value="Chromosome"/>
</dbReference>
<dbReference type="GO" id="GO:0042773">
    <property type="term" value="P:ATP synthesis coupled electron transport"/>
    <property type="evidence" value="ECO:0007669"/>
    <property type="project" value="InterPro"/>
</dbReference>
<protein>
    <submittedName>
        <fullName evidence="10">NADH-quinone oxidoreductase subunit M</fullName>
        <ecNumber evidence="10">1.6.5.11</ecNumber>
    </submittedName>
</protein>